<gene>
    <name evidence="2" type="ORF">MNBD_ALPHA08-1193</name>
</gene>
<organism evidence="2">
    <name type="scientific">hydrothermal vent metagenome</name>
    <dbReference type="NCBI Taxonomy" id="652676"/>
    <lineage>
        <taxon>unclassified sequences</taxon>
        <taxon>metagenomes</taxon>
        <taxon>ecological metagenomes</taxon>
    </lineage>
</organism>
<dbReference type="InterPro" id="IPR044843">
    <property type="entry name" value="Trans_IPPS_bact-type"/>
</dbReference>
<dbReference type="InterPro" id="IPR033904">
    <property type="entry name" value="Trans_IPPS_HH"/>
</dbReference>
<proteinExistence type="predicted"/>
<dbReference type="GO" id="GO:0051996">
    <property type="term" value="F:squalene synthase [NAD(P)H] activity"/>
    <property type="evidence" value="ECO:0007669"/>
    <property type="project" value="InterPro"/>
</dbReference>
<dbReference type="EC" id="2.5.1.32" evidence="2"/>
<dbReference type="SFLD" id="SFLDS00005">
    <property type="entry name" value="Isoprenoid_Synthase_Type_I"/>
    <property type="match status" value="1"/>
</dbReference>
<dbReference type="SUPFAM" id="SSF48576">
    <property type="entry name" value="Terpenoid synthases"/>
    <property type="match status" value="1"/>
</dbReference>
<name>A0A3B0RT28_9ZZZZ</name>
<keyword evidence="1 2" id="KW-0808">Transferase</keyword>
<dbReference type="EMBL" id="UOEC01000092">
    <property type="protein sequence ID" value="VAV91646.1"/>
    <property type="molecule type" value="Genomic_DNA"/>
</dbReference>
<dbReference type="PROSITE" id="PS01044">
    <property type="entry name" value="SQUALEN_PHYTOEN_SYN_1"/>
    <property type="match status" value="1"/>
</dbReference>
<dbReference type="GO" id="GO:0046905">
    <property type="term" value="F:15-cis-phytoene synthase activity"/>
    <property type="evidence" value="ECO:0007669"/>
    <property type="project" value="UniProtKB-EC"/>
</dbReference>
<dbReference type="GO" id="GO:0016117">
    <property type="term" value="P:carotenoid biosynthetic process"/>
    <property type="evidence" value="ECO:0007669"/>
    <property type="project" value="InterPro"/>
</dbReference>
<reference evidence="2" key="1">
    <citation type="submission" date="2018-06" db="EMBL/GenBank/DDBJ databases">
        <authorList>
            <person name="Zhirakovskaya E."/>
        </authorList>
    </citation>
    <scope>NUCLEOTIDE SEQUENCE</scope>
</reference>
<dbReference type="InterPro" id="IPR017828">
    <property type="entry name" value="SQ_synth_HpnD-like"/>
</dbReference>
<dbReference type="SFLD" id="SFLDG01018">
    <property type="entry name" value="Squalene/Phytoene_Synthase_Lik"/>
    <property type="match status" value="1"/>
</dbReference>
<dbReference type="InterPro" id="IPR008949">
    <property type="entry name" value="Isoprenoid_synthase_dom_sf"/>
</dbReference>
<dbReference type="PANTHER" id="PTHR31480">
    <property type="entry name" value="BIFUNCTIONAL LYCOPENE CYCLASE/PHYTOENE SYNTHASE"/>
    <property type="match status" value="1"/>
</dbReference>
<sequence>MTASSCHTCEPTIDRQKIANLVKKASSSFYWAMRILRKPKRDAIFAVYAFCRAVDDVADGPIELEVKHTALAGWRNEINALYDGSPKYSIVQALKQPVGDFQLRREDFLAVIDGMQMDADGPIIAPTYDQLDLYCDRVASAVGRLCVGIFGEPGEKGLTVAFHQGRALQLTNILRDVAEDAGEGRLYLPKQYLEDHKIPTDNPQGVMAHAGFPALWRQLAQDAEQHYSDTYAALAKCDRKKMRASYIMADIYHLNLKRMQKLSDDELANPLLNKRLVGKFEKLAIAAKSFWA</sequence>
<accession>A0A3B0RT28</accession>
<dbReference type="AlphaFoldDB" id="A0A3B0RT28"/>
<dbReference type="CDD" id="cd00683">
    <property type="entry name" value="Trans_IPPS_HH"/>
    <property type="match status" value="1"/>
</dbReference>
<evidence type="ECO:0000313" key="2">
    <source>
        <dbReference type="EMBL" id="VAV91646.1"/>
    </source>
</evidence>
<protein>
    <submittedName>
        <fullName evidence="2">Phytoene synthase</fullName>
        <ecNumber evidence="2">2.5.1.32</ecNumber>
    </submittedName>
</protein>
<evidence type="ECO:0000256" key="1">
    <source>
        <dbReference type="ARBA" id="ARBA00022679"/>
    </source>
</evidence>
<dbReference type="Pfam" id="PF00494">
    <property type="entry name" value="SQS_PSY"/>
    <property type="match status" value="1"/>
</dbReference>
<dbReference type="InterPro" id="IPR019845">
    <property type="entry name" value="Squalene/phytoene_synthase_CS"/>
</dbReference>
<dbReference type="GO" id="GO:0004311">
    <property type="term" value="F:geranylgeranyl diphosphate synthase activity"/>
    <property type="evidence" value="ECO:0007669"/>
    <property type="project" value="InterPro"/>
</dbReference>
<dbReference type="NCBIfam" id="TIGR03465">
    <property type="entry name" value="HpnD"/>
    <property type="match status" value="1"/>
</dbReference>
<dbReference type="SFLD" id="SFLDG01212">
    <property type="entry name" value="Phytoene_synthase_like"/>
    <property type="match status" value="1"/>
</dbReference>
<dbReference type="Gene3D" id="1.10.600.10">
    <property type="entry name" value="Farnesyl Diphosphate Synthase"/>
    <property type="match status" value="1"/>
</dbReference>
<dbReference type="InterPro" id="IPR002060">
    <property type="entry name" value="Squ/phyt_synthse"/>
</dbReference>